<dbReference type="FunFam" id="2.40.110.10:FF:000011">
    <property type="entry name" value="Acyl-CoA dehydrogenase FadE34"/>
    <property type="match status" value="1"/>
</dbReference>
<evidence type="ECO:0000256" key="4">
    <source>
        <dbReference type="ARBA" id="ARBA00022827"/>
    </source>
</evidence>
<reference evidence="10 11" key="1">
    <citation type="journal article" date="2013" name="Int. J. Syst. Evol. Microbiol.">
        <title>Ilumatobacter nonamiense sp. nov. and Ilumatobacter coccineum sp. nov., isolated from seashore sand.</title>
        <authorList>
            <person name="Matsumoto A."/>
            <person name="Kasai H."/>
            <person name="Matsuo Y."/>
            <person name="Shizuri Y."/>
            <person name="Ichikawa N."/>
            <person name="Fujita N."/>
            <person name="Omura S."/>
            <person name="Takahashi Y."/>
        </authorList>
    </citation>
    <scope>NUCLEOTIDE SEQUENCE [LARGE SCALE GENOMIC DNA]</scope>
    <source>
        <strain evidence="11">NBRC 103263 / KCTC 29153 / YM16-304</strain>
    </source>
</reference>
<dbReference type="GO" id="GO:0016627">
    <property type="term" value="F:oxidoreductase activity, acting on the CH-CH group of donors"/>
    <property type="evidence" value="ECO:0007669"/>
    <property type="project" value="InterPro"/>
</dbReference>
<gene>
    <name evidence="10" type="ORF">YM304_16710</name>
</gene>
<sequence>MTDTQQRPAIDPNISIEDFEAEALAWLEANAEPRPDASGPIEWGNGEFSVSVFHAMDHDTELEYITNIQNWVIKKAERGYHAIAAPVEYGGLGLSRKHARAYGRLERKFKSHGKHELLGVTTGLIAPTINVFGTDEQKQRFLPDLMSARTLACQLFSEPGAGSDLAGLACRAERDGDEWVINGQKVWSSGAQFAQWGELIARTDVDEVKHKGMTAFMIPLDLPGIEVRPIHQMSGGSSFCEVFFNDVRIPDDLRIGDVGAGWSVALTTLGFERDHSESGSEGAAAGGTWKQLLATAQHEGVTADPVMRDKLMQVYIKDRIESMVNRRAADLAKSGTPGPEGSLGKLLWTEGMYAMTEMISAVLGPKLIADSGEWGTFEWGEHVLGAPGYRIAGGSDEVQRNIIGERVLGLPREPKADTGPWKDVPR</sequence>
<dbReference type="SUPFAM" id="SSF47203">
    <property type="entry name" value="Acyl-CoA dehydrogenase C-terminal domain-like"/>
    <property type="match status" value="1"/>
</dbReference>
<dbReference type="SUPFAM" id="SSF56645">
    <property type="entry name" value="Acyl-CoA dehydrogenase NM domain-like"/>
    <property type="match status" value="1"/>
</dbReference>
<evidence type="ECO:0000313" key="10">
    <source>
        <dbReference type="EMBL" id="BAN01985.1"/>
    </source>
</evidence>
<dbReference type="InterPro" id="IPR013786">
    <property type="entry name" value="AcylCoA_DH/ox_N"/>
</dbReference>
<dbReference type="GO" id="GO:0005886">
    <property type="term" value="C:plasma membrane"/>
    <property type="evidence" value="ECO:0007669"/>
    <property type="project" value="TreeGrafter"/>
</dbReference>
<evidence type="ECO:0000259" key="9">
    <source>
        <dbReference type="Pfam" id="PF02771"/>
    </source>
</evidence>
<dbReference type="Proteomes" id="UP000011863">
    <property type="component" value="Chromosome"/>
</dbReference>
<feature type="domain" description="Acyl-CoA oxidase/dehydrogenase middle" evidence="8">
    <location>
        <begin position="153"/>
        <end position="247"/>
    </location>
</feature>
<evidence type="ECO:0000256" key="6">
    <source>
        <dbReference type="RuleBase" id="RU362125"/>
    </source>
</evidence>
<dbReference type="InterPro" id="IPR009075">
    <property type="entry name" value="AcylCo_DH/oxidase_C"/>
</dbReference>
<dbReference type="Pfam" id="PF02771">
    <property type="entry name" value="Acyl-CoA_dh_N"/>
    <property type="match status" value="1"/>
</dbReference>
<dbReference type="InterPro" id="IPR009100">
    <property type="entry name" value="AcylCoA_DH/oxidase_NM_dom_sf"/>
</dbReference>
<dbReference type="EC" id="1.3.99.-" evidence="10"/>
<dbReference type="Pfam" id="PF02770">
    <property type="entry name" value="Acyl-CoA_dh_M"/>
    <property type="match status" value="1"/>
</dbReference>
<feature type="domain" description="Acyl-CoA dehydrogenase/oxidase N-terminal" evidence="9">
    <location>
        <begin position="71"/>
        <end position="147"/>
    </location>
</feature>
<dbReference type="EMBL" id="AP012057">
    <property type="protein sequence ID" value="BAN01985.1"/>
    <property type="molecule type" value="Genomic_DNA"/>
</dbReference>
<dbReference type="InterPro" id="IPR052161">
    <property type="entry name" value="Mycobact_Acyl-CoA_DH"/>
</dbReference>
<evidence type="ECO:0000313" key="11">
    <source>
        <dbReference type="Proteomes" id="UP000011863"/>
    </source>
</evidence>
<dbReference type="GO" id="GO:0050660">
    <property type="term" value="F:flavin adenine dinucleotide binding"/>
    <property type="evidence" value="ECO:0007669"/>
    <property type="project" value="InterPro"/>
</dbReference>
<comment type="similarity">
    <text evidence="2 6">Belongs to the acyl-CoA dehydrogenase family.</text>
</comment>
<dbReference type="AlphaFoldDB" id="A0A6C7EA17"/>
<evidence type="ECO:0000259" key="8">
    <source>
        <dbReference type="Pfam" id="PF02770"/>
    </source>
</evidence>
<keyword evidence="5 6" id="KW-0560">Oxidoreductase</keyword>
<dbReference type="RefSeq" id="WP_015441232.1">
    <property type="nucleotide sequence ID" value="NC_020520.1"/>
</dbReference>
<dbReference type="Gene3D" id="1.10.540.10">
    <property type="entry name" value="Acyl-CoA dehydrogenase/oxidase, N-terminal domain"/>
    <property type="match status" value="1"/>
</dbReference>
<proteinExistence type="inferred from homology"/>
<dbReference type="Pfam" id="PF00441">
    <property type="entry name" value="Acyl-CoA_dh_1"/>
    <property type="match status" value="1"/>
</dbReference>
<dbReference type="InterPro" id="IPR006091">
    <property type="entry name" value="Acyl-CoA_Oxase/DH_mid-dom"/>
</dbReference>
<evidence type="ECO:0000259" key="7">
    <source>
        <dbReference type="Pfam" id="PF00441"/>
    </source>
</evidence>
<dbReference type="InterPro" id="IPR037069">
    <property type="entry name" value="AcylCoA_DH/ox_N_sf"/>
</dbReference>
<comment type="cofactor">
    <cofactor evidence="1 6">
        <name>FAD</name>
        <dbReference type="ChEBI" id="CHEBI:57692"/>
    </cofactor>
</comment>
<keyword evidence="11" id="KW-1185">Reference proteome</keyword>
<dbReference type="Gene3D" id="2.40.110.10">
    <property type="entry name" value="Butyryl-CoA Dehydrogenase, subunit A, domain 2"/>
    <property type="match status" value="1"/>
</dbReference>
<evidence type="ECO:0000256" key="5">
    <source>
        <dbReference type="ARBA" id="ARBA00023002"/>
    </source>
</evidence>
<dbReference type="PANTHER" id="PTHR43292">
    <property type="entry name" value="ACYL-COA DEHYDROGENASE"/>
    <property type="match status" value="1"/>
</dbReference>
<keyword evidence="4 6" id="KW-0274">FAD</keyword>
<dbReference type="OrthoDB" id="4577375at2"/>
<dbReference type="KEGG" id="aym:YM304_16710"/>
<organism evidence="10 11">
    <name type="scientific">Ilumatobacter coccineus (strain NBRC 103263 / KCTC 29153 / YM16-304)</name>
    <dbReference type="NCBI Taxonomy" id="1313172"/>
    <lineage>
        <taxon>Bacteria</taxon>
        <taxon>Bacillati</taxon>
        <taxon>Actinomycetota</taxon>
        <taxon>Acidimicrobiia</taxon>
        <taxon>Acidimicrobiales</taxon>
        <taxon>Ilumatobacteraceae</taxon>
        <taxon>Ilumatobacter</taxon>
    </lineage>
</organism>
<accession>A0A6C7EA17</accession>
<name>A0A6C7EA17_ILUCY</name>
<feature type="domain" description="Acyl-CoA dehydrogenase/oxidase C-terminal" evidence="7">
    <location>
        <begin position="259"/>
        <end position="408"/>
    </location>
</feature>
<dbReference type="PANTHER" id="PTHR43292:SF4">
    <property type="entry name" value="ACYL-COA DEHYDROGENASE FADE34"/>
    <property type="match status" value="1"/>
</dbReference>
<dbReference type="InterPro" id="IPR036250">
    <property type="entry name" value="AcylCo_DH-like_C"/>
</dbReference>
<protein>
    <submittedName>
        <fullName evidence="10">Putative acyl-CoA dehydrogenase</fullName>
        <ecNumber evidence="10">1.3.99.-</ecNumber>
    </submittedName>
</protein>
<evidence type="ECO:0000256" key="2">
    <source>
        <dbReference type="ARBA" id="ARBA00009347"/>
    </source>
</evidence>
<evidence type="ECO:0000256" key="3">
    <source>
        <dbReference type="ARBA" id="ARBA00022630"/>
    </source>
</evidence>
<evidence type="ECO:0000256" key="1">
    <source>
        <dbReference type="ARBA" id="ARBA00001974"/>
    </source>
</evidence>
<dbReference type="Gene3D" id="1.20.140.10">
    <property type="entry name" value="Butyryl-CoA Dehydrogenase, subunit A, domain 3"/>
    <property type="match status" value="1"/>
</dbReference>
<dbReference type="InterPro" id="IPR046373">
    <property type="entry name" value="Acyl-CoA_Oxase/DH_mid-dom_sf"/>
</dbReference>
<keyword evidence="3 6" id="KW-0285">Flavoprotein</keyword>